<dbReference type="RefSeq" id="WP_066963562.1">
    <property type="nucleotide sequence ID" value="NZ_CP023449.1"/>
</dbReference>
<evidence type="ECO:0000256" key="3">
    <source>
        <dbReference type="ARBA" id="ARBA00022448"/>
    </source>
</evidence>
<dbReference type="Pfam" id="PF00496">
    <property type="entry name" value="SBP_bac_5"/>
    <property type="match status" value="1"/>
</dbReference>
<dbReference type="KEGG" id="rdi:CMV14_23235"/>
<keyword evidence="7" id="KW-1185">Reference proteome</keyword>
<comment type="similarity">
    <text evidence="2">Belongs to the bacterial solute-binding protein 5 family.</text>
</comment>
<organism evidence="6 7">
    <name type="scientific">Rhizorhabdus dicambivorans</name>
    <dbReference type="NCBI Taxonomy" id="1850238"/>
    <lineage>
        <taxon>Bacteria</taxon>
        <taxon>Pseudomonadati</taxon>
        <taxon>Pseudomonadota</taxon>
        <taxon>Alphaproteobacteria</taxon>
        <taxon>Sphingomonadales</taxon>
        <taxon>Sphingomonadaceae</taxon>
        <taxon>Rhizorhabdus</taxon>
    </lineage>
</organism>
<evidence type="ECO:0000313" key="6">
    <source>
        <dbReference type="EMBL" id="PCE42164.1"/>
    </source>
</evidence>
<dbReference type="SUPFAM" id="SSF53850">
    <property type="entry name" value="Periplasmic binding protein-like II"/>
    <property type="match status" value="1"/>
</dbReference>
<dbReference type="AlphaFoldDB" id="A0A2A4FWU6"/>
<reference evidence="6 7" key="1">
    <citation type="submission" date="2017-09" db="EMBL/GenBank/DDBJ databases">
        <title>The Catabolism of 3,6-Dichlorosalicylic acid is Initiated by the Cytochrome P450 Monooxygenase DsmABC in Rhizorhabdus dicambivorans Ndbn-20.</title>
        <authorList>
            <person name="Na L."/>
        </authorList>
    </citation>
    <scope>NUCLEOTIDE SEQUENCE [LARGE SCALE GENOMIC DNA]</scope>
    <source>
        <strain evidence="6 7">Ndbn-20m</strain>
    </source>
</reference>
<gene>
    <name evidence="6" type="ORF">COO09_11055</name>
</gene>
<dbReference type="GO" id="GO:0015833">
    <property type="term" value="P:peptide transport"/>
    <property type="evidence" value="ECO:0007669"/>
    <property type="project" value="TreeGrafter"/>
</dbReference>
<dbReference type="InterPro" id="IPR039424">
    <property type="entry name" value="SBP_5"/>
</dbReference>
<evidence type="ECO:0000313" key="7">
    <source>
        <dbReference type="Proteomes" id="UP000218934"/>
    </source>
</evidence>
<dbReference type="OrthoDB" id="9803988at2"/>
<keyword evidence="4" id="KW-0732">Signal</keyword>
<feature type="domain" description="Solute-binding protein family 5" evidence="5">
    <location>
        <begin position="69"/>
        <end position="391"/>
    </location>
</feature>
<proteinExistence type="inferred from homology"/>
<dbReference type="Proteomes" id="UP000218934">
    <property type="component" value="Unassembled WGS sequence"/>
</dbReference>
<evidence type="ECO:0000256" key="2">
    <source>
        <dbReference type="ARBA" id="ARBA00005695"/>
    </source>
</evidence>
<accession>A0A2A4FWU6</accession>
<dbReference type="Gene3D" id="3.10.105.10">
    <property type="entry name" value="Dipeptide-binding Protein, Domain 3"/>
    <property type="match status" value="1"/>
</dbReference>
<dbReference type="PANTHER" id="PTHR30290:SF10">
    <property type="entry name" value="PERIPLASMIC OLIGOPEPTIDE-BINDING PROTEIN-RELATED"/>
    <property type="match status" value="1"/>
</dbReference>
<name>A0A2A4FWU6_9SPHN</name>
<sequence length="496" mass="53421">MKRLLAITLCLTLPLAGCGRGDREGQVSVSVIGRETKLRDPAGGTPRQADAALLGATAQGLVRLNAGAQIEPGLAIRWAISDDGLYYTFRLDHELADADRVVAQLRRLLRRQAAANPAAGLEAVREIIAVTPEVIELRLSAPRPELLALLAGPGFTLPIRGQGSGPLLIEGKVGRVTVLRPKPVAMLADDDKGRALAERRIRLRGERAALAVARFRQGELSLVTGGGYNDFIYARVADLPPRVIQIDPANGLFGFRVGRTSSPAMAPEIRQALSMALDRAALGAALGVPGWRPAQAILPPGLTDLAEPSRPFWAQAFANVRGSDQQAFLRRVATARRIVSIWQSQQPGSGPVRIEVAMPDGPGSTMIFAHVRRQWRAIGVDAVRVRATDGADLRLIDEVAPADQADWYLSWFLCARGRPCSEEADKAFGIARAATDPALRARMIAEAEQRLAAIAPFIPIAQPVRWSLARPDLPGFRLNPRAVHPLPPLIGNQNGR</sequence>
<evidence type="ECO:0000256" key="1">
    <source>
        <dbReference type="ARBA" id="ARBA00004418"/>
    </source>
</evidence>
<evidence type="ECO:0000256" key="4">
    <source>
        <dbReference type="ARBA" id="ARBA00022729"/>
    </source>
</evidence>
<evidence type="ECO:0000259" key="5">
    <source>
        <dbReference type="Pfam" id="PF00496"/>
    </source>
</evidence>
<keyword evidence="3" id="KW-0813">Transport</keyword>
<protein>
    <submittedName>
        <fullName evidence="6">ABC transporter substrate-binding protein</fullName>
    </submittedName>
</protein>
<dbReference type="EMBL" id="NWUF01000009">
    <property type="protein sequence ID" value="PCE42164.1"/>
    <property type="molecule type" value="Genomic_DNA"/>
</dbReference>
<dbReference type="InterPro" id="IPR000914">
    <property type="entry name" value="SBP_5_dom"/>
</dbReference>
<comment type="caution">
    <text evidence="6">The sequence shown here is derived from an EMBL/GenBank/DDBJ whole genome shotgun (WGS) entry which is preliminary data.</text>
</comment>
<dbReference type="GO" id="GO:0030313">
    <property type="term" value="C:cell envelope"/>
    <property type="evidence" value="ECO:0007669"/>
    <property type="project" value="UniProtKB-SubCell"/>
</dbReference>
<dbReference type="PANTHER" id="PTHR30290">
    <property type="entry name" value="PERIPLASMIC BINDING COMPONENT OF ABC TRANSPORTER"/>
    <property type="match status" value="1"/>
</dbReference>
<dbReference type="Gene3D" id="3.40.190.10">
    <property type="entry name" value="Periplasmic binding protein-like II"/>
    <property type="match status" value="2"/>
</dbReference>
<dbReference type="GO" id="GO:1904680">
    <property type="term" value="F:peptide transmembrane transporter activity"/>
    <property type="evidence" value="ECO:0007669"/>
    <property type="project" value="TreeGrafter"/>
</dbReference>
<comment type="subcellular location">
    <subcellularLocation>
        <location evidence="1">Periplasm</location>
    </subcellularLocation>
</comment>